<organism evidence="1 2">
    <name type="scientific">Pleurodeles waltl</name>
    <name type="common">Iberian ribbed newt</name>
    <dbReference type="NCBI Taxonomy" id="8319"/>
    <lineage>
        <taxon>Eukaryota</taxon>
        <taxon>Metazoa</taxon>
        <taxon>Chordata</taxon>
        <taxon>Craniata</taxon>
        <taxon>Vertebrata</taxon>
        <taxon>Euteleostomi</taxon>
        <taxon>Amphibia</taxon>
        <taxon>Batrachia</taxon>
        <taxon>Caudata</taxon>
        <taxon>Salamandroidea</taxon>
        <taxon>Salamandridae</taxon>
        <taxon>Pleurodelinae</taxon>
        <taxon>Pleurodeles</taxon>
    </lineage>
</organism>
<evidence type="ECO:0000313" key="1">
    <source>
        <dbReference type="EMBL" id="KAJ1138170.1"/>
    </source>
</evidence>
<dbReference type="AlphaFoldDB" id="A0AAV7QIT6"/>
<evidence type="ECO:0000313" key="2">
    <source>
        <dbReference type="Proteomes" id="UP001066276"/>
    </source>
</evidence>
<comment type="caution">
    <text evidence="1">The sequence shown here is derived from an EMBL/GenBank/DDBJ whole genome shotgun (WGS) entry which is preliminary data.</text>
</comment>
<dbReference type="Proteomes" id="UP001066276">
    <property type="component" value="Chromosome 6"/>
</dbReference>
<keyword evidence="2" id="KW-1185">Reference proteome</keyword>
<accession>A0AAV7QIT6</accession>
<proteinExistence type="predicted"/>
<reference evidence="1" key="1">
    <citation type="journal article" date="2022" name="bioRxiv">
        <title>Sequencing and chromosome-scale assembly of the giantPleurodeles waltlgenome.</title>
        <authorList>
            <person name="Brown T."/>
            <person name="Elewa A."/>
            <person name="Iarovenko S."/>
            <person name="Subramanian E."/>
            <person name="Araus A.J."/>
            <person name="Petzold A."/>
            <person name="Susuki M."/>
            <person name="Suzuki K.-i.T."/>
            <person name="Hayashi T."/>
            <person name="Toyoda A."/>
            <person name="Oliveira C."/>
            <person name="Osipova E."/>
            <person name="Leigh N.D."/>
            <person name="Simon A."/>
            <person name="Yun M.H."/>
        </authorList>
    </citation>
    <scope>NUCLEOTIDE SEQUENCE</scope>
    <source>
        <strain evidence="1">20211129_DDA</strain>
        <tissue evidence="1">Liver</tissue>
    </source>
</reference>
<dbReference type="EMBL" id="JANPWB010000010">
    <property type="protein sequence ID" value="KAJ1138170.1"/>
    <property type="molecule type" value="Genomic_DNA"/>
</dbReference>
<name>A0AAV7QIT6_PLEWA</name>
<protein>
    <recommendedName>
        <fullName evidence="3">Secreted protein</fullName>
    </recommendedName>
</protein>
<gene>
    <name evidence="1" type="ORF">NDU88_004561</name>
</gene>
<sequence length="118" mass="13737">MQRPARLFRTHMCRRRRVCLCVWCDDPVKRRPSLQRAVRLHGRCYVMVGWTLCRLQLCTEGDTETNGHVRRRQLALLLPPLLSFGPQTIGATVAKYTVYHTHANSYTPYHTVPCRNTT</sequence>
<evidence type="ECO:0008006" key="3">
    <source>
        <dbReference type="Google" id="ProtNLM"/>
    </source>
</evidence>